<accession>A0A9K3HJK6</accession>
<keyword evidence="2" id="KW-1185">Reference proteome</keyword>
<dbReference type="AlphaFoldDB" id="A0A9K3HJK6"/>
<sequence>MKVGPGLHNKNPVLGLRLKIKPLSEIPNPGSFCRTIRLGLGLPNCCLNPIP</sequence>
<gene>
    <name evidence="1" type="ORF">HanXRQr2_Chr12g0559901</name>
</gene>
<evidence type="ECO:0000313" key="1">
    <source>
        <dbReference type="EMBL" id="KAF5779472.1"/>
    </source>
</evidence>
<organism evidence="1 2">
    <name type="scientific">Helianthus annuus</name>
    <name type="common">Common sunflower</name>
    <dbReference type="NCBI Taxonomy" id="4232"/>
    <lineage>
        <taxon>Eukaryota</taxon>
        <taxon>Viridiplantae</taxon>
        <taxon>Streptophyta</taxon>
        <taxon>Embryophyta</taxon>
        <taxon>Tracheophyta</taxon>
        <taxon>Spermatophyta</taxon>
        <taxon>Magnoliopsida</taxon>
        <taxon>eudicotyledons</taxon>
        <taxon>Gunneridae</taxon>
        <taxon>Pentapetalae</taxon>
        <taxon>asterids</taxon>
        <taxon>campanulids</taxon>
        <taxon>Asterales</taxon>
        <taxon>Asteraceae</taxon>
        <taxon>Asteroideae</taxon>
        <taxon>Heliantheae alliance</taxon>
        <taxon>Heliantheae</taxon>
        <taxon>Helianthus</taxon>
    </lineage>
</organism>
<name>A0A9K3HJK6_HELAN</name>
<dbReference type="Proteomes" id="UP000215914">
    <property type="component" value="Unassembled WGS sequence"/>
</dbReference>
<dbReference type="Gramene" id="mRNA:HanXRQr2_Chr12g0559901">
    <property type="protein sequence ID" value="mRNA:HanXRQr2_Chr12g0559901"/>
    <property type="gene ID" value="HanXRQr2_Chr12g0559901"/>
</dbReference>
<evidence type="ECO:0000313" key="2">
    <source>
        <dbReference type="Proteomes" id="UP000215914"/>
    </source>
</evidence>
<dbReference type="EMBL" id="MNCJ02000327">
    <property type="protein sequence ID" value="KAF5779472.1"/>
    <property type="molecule type" value="Genomic_DNA"/>
</dbReference>
<proteinExistence type="predicted"/>
<protein>
    <submittedName>
        <fullName evidence="1">Uncharacterized protein</fullName>
    </submittedName>
</protein>
<reference evidence="1" key="2">
    <citation type="submission" date="2020-06" db="EMBL/GenBank/DDBJ databases">
        <title>Helianthus annuus Genome sequencing and assembly Release 2.</title>
        <authorList>
            <person name="Gouzy J."/>
            <person name="Langlade N."/>
            <person name="Munos S."/>
        </authorList>
    </citation>
    <scope>NUCLEOTIDE SEQUENCE</scope>
    <source>
        <tissue evidence="1">Leaves</tissue>
    </source>
</reference>
<comment type="caution">
    <text evidence="1">The sequence shown here is derived from an EMBL/GenBank/DDBJ whole genome shotgun (WGS) entry which is preliminary data.</text>
</comment>
<reference evidence="1" key="1">
    <citation type="journal article" date="2017" name="Nature">
        <title>The sunflower genome provides insights into oil metabolism, flowering and Asterid evolution.</title>
        <authorList>
            <person name="Badouin H."/>
            <person name="Gouzy J."/>
            <person name="Grassa C.J."/>
            <person name="Murat F."/>
            <person name="Staton S.E."/>
            <person name="Cottret L."/>
            <person name="Lelandais-Briere C."/>
            <person name="Owens G.L."/>
            <person name="Carrere S."/>
            <person name="Mayjonade B."/>
            <person name="Legrand L."/>
            <person name="Gill N."/>
            <person name="Kane N.C."/>
            <person name="Bowers J.E."/>
            <person name="Hubner S."/>
            <person name="Bellec A."/>
            <person name="Berard A."/>
            <person name="Berges H."/>
            <person name="Blanchet N."/>
            <person name="Boniface M.C."/>
            <person name="Brunel D."/>
            <person name="Catrice O."/>
            <person name="Chaidir N."/>
            <person name="Claudel C."/>
            <person name="Donnadieu C."/>
            <person name="Faraut T."/>
            <person name="Fievet G."/>
            <person name="Helmstetter N."/>
            <person name="King M."/>
            <person name="Knapp S.J."/>
            <person name="Lai Z."/>
            <person name="Le Paslier M.C."/>
            <person name="Lippi Y."/>
            <person name="Lorenzon L."/>
            <person name="Mandel J.R."/>
            <person name="Marage G."/>
            <person name="Marchand G."/>
            <person name="Marquand E."/>
            <person name="Bret-Mestries E."/>
            <person name="Morien E."/>
            <person name="Nambeesan S."/>
            <person name="Nguyen T."/>
            <person name="Pegot-Espagnet P."/>
            <person name="Pouilly N."/>
            <person name="Raftis F."/>
            <person name="Sallet E."/>
            <person name="Schiex T."/>
            <person name="Thomas J."/>
            <person name="Vandecasteele C."/>
            <person name="Vares D."/>
            <person name="Vear F."/>
            <person name="Vautrin S."/>
            <person name="Crespi M."/>
            <person name="Mangin B."/>
            <person name="Burke J.M."/>
            <person name="Salse J."/>
            <person name="Munos S."/>
            <person name="Vincourt P."/>
            <person name="Rieseberg L.H."/>
            <person name="Langlade N.B."/>
        </authorList>
    </citation>
    <scope>NUCLEOTIDE SEQUENCE</scope>
    <source>
        <tissue evidence="1">Leaves</tissue>
    </source>
</reference>